<evidence type="ECO:0000313" key="2">
    <source>
        <dbReference type="EMBL" id="CEK64127.1"/>
    </source>
</evidence>
<feature type="compositionally biased region" description="Basic and acidic residues" evidence="1">
    <location>
        <begin position="106"/>
        <end position="122"/>
    </location>
</feature>
<proteinExistence type="predicted"/>
<feature type="compositionally biased region" description="Polar residues" evidence="1">
    <location>
        <begin position="11"/>
        <end position="27"/>
    </location>
</feature>
<dbReference type="AlphaFoldDB" id="A0A0B6Z6W8"/>
<evidence type="ECO:0000256" key="1">
    <source>
        <dbReference type="SAM" id="MobiDB-lite"/>
    </source>
</evidence>
<protein>
    <submittedName>
        <fullName evidence="2">Uncharacterized protein</fullName>
    </submittedName>
</protein>
<feature type="compositionally biased region" description="Polar residues" evidence="1">
    <location>
        <begin position="76"/>
        <end position="93"/>
    </location>
</feature>
<reference evidence="2" key="1">
    <citation type="submission" date="2014-12" db="EMBL/GenBank/DDBJ databases">
        <title>Insight into the proteome of Arion vulgaris.</title>
        <authorList>
            <person name="Aradska J."/>
            <person name="Bulat T."/>
            <person name="Smidak R."/>
            <person name="Sarate P."/>
            <person name="Gangsoo J."/>
            <person name="Sialana F."/>
            <person name="Bilban M."/>
            <person name="Lubec G."/>
        </authorList>
    </citation>
    <scope>NUCLEOTIDE SEQUENCE</scope>
    <source>
        <tissue evidence="2">Skin</tissue>
    </source>
</reference>
<feature type="region of interest" description="Disordered" evidence="1">
    <location>
        <begin position="1"/>
        <end position="52"/>
    </location>
</feature>
<dbReference type="EMBL" id="HACG01017262">
    <property type="protein sequence ID" value="CEK64127.1"/>
    <property type="molecule type" value="Transcribed_RNA"/>
</dbReference>
<gene>
    <name evidence="2" type="primary">ORF50682</name>
</gene>
<organism evidence="2">
    <name type="scientific">Arion vulgaris</name>
    <dbReference type="NCBI Taxonomy" id="1028688"/>
    <lineage>
        <taxon>Eukaryota</taxon>
        <taxon>Metazoa</taxon>
        <taxon>Spiralia</taxon>
        <taxon>Lophotrochozoa</taxon>
        <taxon>Mollusca</taxon>
        <taxon>Gastropoda</taxon>
        <taxon>Heterobranchia</taxon>
        <taxon>Euthyneura</taxon>
        <taxon>Panpulmonata</taxon>
        <taxon>Eupulmonata</taxon>
        <taxon>Stylommatophora</taxon>
        <taxon>Helicina</taxon>
        <taxon>Arionoidea</taxon>
        <taxon>Arionidae</taxon>
        <taxon>Arion</taxon>
    </lineage>
</organism>
<sequence>MPSSLRIIPSGSDNSAVQPMMPSSSRITPEARPRNYYNKDQPVSTPNSAYITRPNKLTDGVASISNNIATSPTTLNQTNITFSKSSETPSFKQQPRPELLAHRSKQKLDLSSKSEMKSRIFP</sequence>
<feature type="non-terminal residue" evidence="2">
    <location>
        <position position="122"/>
    </location>
</feature>
<feature type="compositionally biased region" description="Polar residues" evidence="1">
    <location>
        <begin position="41"/>
        <end position="50"/>
    </location>
</feature>
<name>A0A0B6Z6W8_9EUPU</name>
<feature type="region of interest" description="Disordered" evidence="1">
    <location>
        <begin position="76"/>
        <end position="122"/>
    </location>
</feature>
<accession>A0A0B6Z6W8</accession>